<dbReference type="AlphaFoldDB" id="A0A2Z7AHC1"/>
<protein>
    <submittedName>
        <fullName evidence="1">Mitogen-activated protein kinase 8</fullName>
    </submittedName>
</protein>
<dbReference type="EMBL" id="KV014923">
    <property type="protein sequence ID" value="KZV21203.1"/>
    <property type="molecule type" value="Genomic_DNA"/>
</dbReference>
<dbReference type="OrthoDB" id="342281at2759"/>
<accession>A0A2Z7AHC1</accession>
<dbReference type="Proteomes" id="UP000250235">
    <property type="component" value="Unassembled WGS sequence"/>
</dbReference>
<name>A0A2Z7AHC1_9LAMI</name>
<organism evidence="1 2">
    <name type="scientific">Dorcoceras hygrometricum</name>
    <dbReference type="NCBI Taxonomy" id="472368"/>
    <lineage>
        <taxon>Eukaryota</taxon>
        <taxon>Viridiplantae</taxon>
        <taxon>Streptophyta</taxon>
        <taxon>Embryophyta</taxon>
        <taxon>Tracheophyta</taxon>
        <taxon>Spermatophyta</taxon>
        <taxon>Magnoliopsida</taxon>
        <taxon>eudicotyledons</taxon>
        <taxon>Gunneridae</taxon>
        <taxon>Pentapetalae</taxon>
        <taxon>asterids</taxon>
        <taxon>lamiids</taxon>
        <taxon>Lamiales</taxon>
        <taxon>Gesneriaceae</taxon>
        <taxon>Didymocarpoideae</taxon>
        <taxon>Trichosporeae</taxon>
        <taxon>Loxocarpinae</taxon>
        <taxon>Dorcoceras</taxon>
    </lineage>
</organism>
<keyword evidence="1" id="KW-0418">Kinase</keyword>
<sequence>MVAISAGLKIVRYTAGRVDGEEKEDFAQAGSKLINFYSPQEEFDAVNKLNEVQTVVLSLDSKIASMDSKVDKMMDIQTFMKHDSGIFRRALYQRMDEVVANVNSSQPALETSLVRQFTEHQLQIASDLDFVKMKLIKLVNHFKEMSDAKKGEEPSSKKIRLL</sequence>
<proteinExistence type="predicted"/>
<gene>
    <name evidence="1" type="ORF">F511_27609</name>
</gene>
<evidence type="ECO:0000313" key="2">
    <source>
        <dbReference type="Proteomes" id="UP000250235"/>
    </source>
</evidence>
<evidence type="ECO:0000313" key="1">
    <source>
        <dbReference type="EMBL" id="KZV21203.1"/>
    </source>
</evidence>
<reference evidence="1 2" key="1">
    <citation type="journal article" date="2015" name="Proc. Natl. Acad. Sci. U.S.A.">
        <title>The resurrection genome of Boea hygrometrica: A blueprint for survival of dehydration.</title>
        <authorList>
            <person name="Xiao L."/>
            <person name="Yang G."/>
            <person name="Zhang L."/>
            <person name="Yang X."/>
            <person name="Zhao S."/>
            <person name="Ji Z."/>
            <person name="Zhou Q."/>
            <person name="Hu M."/>
            <person name="Wang Y."/>
            <person name="Chen M."/>
            <person name="Xu Y."/>
            <person name="Jin H."/>
            <person name="Xiao X."/>
            <person name="Hu G."/>
            <person name="Bao F."/>
            <person name="Hu Y."/>
            <person name="Wan P."/>
            <person name="Li L."/>
            <person name="Deng X."/>
            <person name="Kuang T."/>
            <person name="Xiang C."/>
            <person name="Zhu J.K."/>
            <person name="Oliver M.J."/>
            <person name="He Y."/>
        </authorList>
    </citation>
    <scope>NUCLEOTIDE SEQUENCE [LARGE SCALE GENOMIC DNA]</scope>
    <source>
        <strain evidence="2">cv. XS01</strain>
    </source>
</reference>
<keyword evidence="2" id="KW-1185">Reference proteome</keyword>
<keyword evidence="1" id="KW-0808">Transferase</keyword>
<dbReference type="GO" id="GO:0016301">
    <property type="term" value="F:kinase activity"/>
    <property type="evidence" value="ECO:0007669"/>
    <property type="project" value="UniProtKB-KW"/>
</dbReference>